<dbReference type="Gene3D" id="3.40.50.720">
    <property type="entry name" value="NAD(P)-binding Rossmann-like Domain"/>
    <property type="match status" value="1"/>
</dbReference>
<feature type="domain" description="NAD-dependent epimerase/dehydratase" evidence="1">
    <location>
        <begin position="4"/>
        <end position="172"/>
    </location>
</feature>
<dbReference type="CDD" id="cd08946">
    <property type="entry name" value="SDR_e"/>
    <property type="match status" value="1"/>
</dbReference>
<dbReference type="SUPFAM" id="SSF51735">
    <property type="entry name" value="NAD(P)-binding Rossmann-fold domains"/>
    <property type="match status" value="1"/>
</dbReference>
<dbReference type="PANTHER" id="PTHR43245">
    <property type="entry name" value="BIFUNCTIONAL POLYMYXIN RESISTANCE PROTEIN ARNA"/>
    <property type="match status" value="1"/>
</dbReference>
<reference evidence="2" key="1">
    <citation type="submission" date="2023-07" db="EMBL/GenBank/DDBJ databases">
        <title>Fictibacillus sp. isolated from freshwater pond.</title>
        <authorList>
            <person name="Kirdat K."/>
            <person name="Bhat A."/>
            <person name="Mourya A."/>
            <person name="Yadav A."/>
        </authorList>
    </citation>
    <scope>NUCLEOTIDE SEQUENCE</scope>
    <source>
        <strain evidence="2">NE201</strain>
    </source>
</reference>
<evidence type="ECO:0000313" key="3">
    <source>
        <dbReference type="Proteomes" id="UP001172721"/>
    </source>
</evidence>
<sequence>MRRVAITGGSGNLGRWVLRDLMDRGYEVINIDQKQPEGIKCKTIIVDLNNLGEVYGALQNADAVIHLAAINSPGGYPNEVVFKNNVLSTFNILEATARLRIPKVVCASSESIYGWAWAKHTITPNYFPIDEQHPLLPQECYGLSKIVMENTAETFYRENKHQILCLRFAHIAVPPHGYEYLCIDSSKHKFLWSYVDVRDAAVACRLAIETDGLGFSTMNITADDTCMVETSIELVKKYYPLTKDVRADLSGHQALSSNGKAKKLLNWHPKHSWREYTSIETT</sequence>
<keyword evidence="3" id="KW-1185">Reference proteome</keyword>
<dbReference type="Proteomes" id="UP001172721">
    <property type="component" value="Unassembled WGS sequence"/>
</dbReference>
<proteinExistence type="predicted"/>
<dbReference type="RefSeq" id="WP_301166220.1">
    <property type="nucleotide sequence ID" value="NZ_JAUHTR010000005.1"/>
</dbReference>
<evidence type="ECO:0000313" key="2">
    <source>
        <dbReference type="EMBL" id="MDN4525183.1"/>
    </source>
</evidence>
<comment type="caution">
    <text evidence="2">The sequence shown here is derived from an EMBL/GenBank/DDBJ whole genome shotgun (WGS) entry which is preliminary data.</text>
</comment>
<dbReference type="InterPro" id="IPR050177">
    <property type="entry name" value="Lipid_A_modif_metabolic_enz"/>
</dbReference>
<protein>
    <submittedName>
        <fullName evidence="2">NAD(P)-dependent oxidoreductase</fullName>
    </submittedName>
</protein>
<gene>
    <name evidence="2" type="ORF">QYB97_11875</name>
</gene>
<dbReference type="Pfam" id="PF01370">
    <property type="entry name" value="Epimerase"/>
    <property type="match status" value="1"/>
</dbReference>
<dbReference type="InterPro" id="IPR036291">
    <property type="entry name" value="NAD(P)-bd_dom_sf"/>
</dbReference>
<dbReference type="InterPro" id="IPR001509">
    <property type="entry name" value="Epimerase_deHydtase"/>
</dbReference>
<organism evidence="2 3">
    <name type="scientific">Fictibacillus fluitans</name>
    <dbReference type="NCBI Taxonomy" id="3058422"/>
    <lineage>
        <taxon>Bacteria</taxon>
        <taxon>Bacillati</taxon>
        <taxon>Bacillota</taxon>
        <taxon>Bacilli</taxon>
        <taxon>Bacillales</taxon>
        <taxon>Fictibacillaceae</taxon>
        <taxon>Fictibacillus</taxon>
    </lineage>
</organism>
<name>A0ABT8HWM6_9BACL</name>
<dbReference type="PANTHER" id="PTHR43245:SF55">
    <property type="entry name" value="NAD(P)-BINDING DOMAIN-CONTAINING PROTEIN"/>
    <property type="match status" value="1"/>
</dbReference>
<dbReference type="EMBL" id="JAUHTR010000005">
    <property type="protein sequence ID" value="MDN4525183.1"/>
    <property type="molecule type" value="Genomic_DNA"/>
</dbReference>
<evidence type="ECO:0000259" key="1">
    <source>
        <dbReference type="Pfam" id="PF01370"/>
    </source>
</evidence>
<accession>A0ABT8HWM6</accession>